<dbReference type="InterPro" id="IPR014795">
    <property type="entry name" value="TacA_1-like"/>
</dbReference>
<dbReference type="GO" id="GO:0006355">
    <property type="term" value="P:regulation of DNA-templated transcription"/>
    <property type="evidence" value="ECO:0007669"/>
    <property type="project" value="InterPro"/>
</dbReference>
<dbReference type="PANTHER" id="PTHR35401:SF2">
    <property type="entry name" value="ABC-TYPE TRANSPORT SYSTEM"/>
    <property type="match status" value="1"/>
</dbReference>
<comment type="similarity">
    <text evidence="2">Belongs to the TacA antitoxin family.</text>
</comment>
<evidence type="ECO:0008006" key="5">
    <source>
        <dbReference type="Google" id="ProtNLM"/>
    </source>
</evidence>
<dbReference type="PANTHER" id="PTHR35401">
    <property type="entry name" value="COPG FAMILY HELIX-TURN-HELIX PROTEIN-RELATED-RELATED"/>
    <property type="match status" value="1"/>
</dbReference>
<dbReference type="Gene3D" id="1.20.5.780">
    <property type="entry name" value="Single helix bin"/>
    <property type="match status" value="1"/>
</dbReference>
<dbReference type="InterPro" id="IPR010985">
    <property type="entry name" value="Ribbon_hlx_hlx"/>
</dbReference>
<evidence type="ECO:0000256" key="1">
    <source>
        <dbReference type="ARBA" id="ARBA00022649"/>
    </source>
</evidence>
<dbReference type="AlphaFoldDB" id="A0A9X0W5W8"/>
<evidence type="ECO:0000313" key="4">
    <source>
        <dbReference type="Proteomes" id="UP001138768"/>
    </source>
</evidence>
<organism evidence="3 4">
    <name type="scientific">Lamprobacter modestohalophilus</name>
    <dbReference type="NCBI Taxonomy" id="1064514"/>
    <lineage>
        <taxon>Bacteria</taxon>
        <taxon>Pseudomonadati</taxon>
        <taxon>Pseudomonadota</taxon>
        <taxon>Gammaproteobacteria</taxon>
        <taxon>Chromatiales</taxon>
        <taxon>Chromatiaceae</taxon>
        <taxon>Lamprobacter</taxon>
    </lineage>
</organism>
<comment type="caution">
    <text evidence="3">The sequence shown here is derived from an EMBL/GenBank/DDBJ whole genome shotgun (WGS) entry which is preliminary data.</text>
</comment>
<dbReference type="EMBL" id="NRRY01000003">
    <property type="protein sequence ID" value="MBK1617366.1"/>
    <property type="molecule type" value="Genomic_DNA"/>
</dbReference>
<accession>A0A9X0W5W8</accession>
<keyword evidence="4" id="KW-1185">Reference proteome</keyword>
<dbReference type="Proteomes" id="UP001138768">
    <property type="component" value="Unassembled WGS sequence"/>
</dbReference>
<evidence type="ECO:0000256" key="2">
    <source>
        <dbReference type="ARBA" id="ARBA00049988"/>
    </source>
</evidence>
<dbReference type="Pfam" id="PF08681">
    <property type="entry name" value="TacA1"/>
    <property type="match status" value="1"/>
</dbReference>
<reference evidence="3 4" key="1">
    <citation type="journal article" date="2020" name="Microorganisms">
        <title>Osmotic Adaptation and Compatible Solute Biosynthesis of Phototrophic Bacteria as Revealed from Genome Analyses.</title>
        <authorList>
            <person name="Imhoff J.F."/>
            <person name="Rahn T."/>
            <person name="Kunzel S."/>
            <person name="Keller A."/>
            <person name="Neulinger S.C."/>
        </authorList>
    </citation>
    <scope>NUCLEOTIDE SEQUENCE [LARGE SCALE GENOMIC DNA]</scope>
    <source>
        <strain evidence="3 4">DSM 25653</strain>
    </source>
</reference>
<evidence type="ECO:0000313" key="3">
    <source>
        <dbReference type="EMBL" id="MBK1617366.1"/>
    </source>
</evidence>
<keyword evidence="1" id="KW-1277">Toxin-antitoxin system</keyword>
<protein>
    <recommendedName>
        <fullName evidence="5">DUF1778 domain-containing protein</fullName>
    </recommendedName>
</protein>
<dbReference type="SUPFAM" id="SSF47598">
    <property type="entry name" value="Ribbon-helix-helix"/>
    <property type="match status" value="1"/>
</dbReference>
<name>A0A9X0W5W8_9GAMM</name>
<proteinExistence type="inferred from homology"/>
<gene>
    <name evidence="3" type="ORF">CKO42_02630</name>
</gene>
<sequence>MSETLNSVNQHQVKRLEARITTEQKQLLSRAAALEGQSLADFVVSRAQKAAKETLLEHERLRLSRRDQEAFVEALLDDEPPGERLHAAAQRYLQRRQS</sequence>